<accession>A0A815KRX8</accession>
<evidence type="ECO:0000256" key="1">
    <source>
        <dbReference type="SAM" id="Coils"/>
    </source>
</evidence>
<protein>
    <recommendedName>
        <fullName evidence="2">F-box domain-containing protein</fullName>
    </recommendedName>
</protein>
<reference evidence="3" key="1">
    <citation type="submission" date="2021-02" db="EMBL/GenBank/DDBJ databases">
        <authorList>
            <person name="Nowell W R."/>
        </authorList>
    </citation>
    <scope>NUCLEOTIDE SEQUENCE</scope>
</reference>
<organism evidence="3 4">
    <name type="scientific">Rotaria sordida</name>
    <dbReference type="NCBI Taxonomy" id="392033"/>
    <lineage>
        <taxon>Eukaryota</taxon>
        <taxon>Metazoa</taxon>
        <taxon>Spiralia</taxon>
        <taxon>Gnathifera</taxon>
        <taxon>Rotifera</taxon>
        <taxon>Eurotatoria</taxon>
        <taxon>Bdelloidea</taxon>
        <taxon>Philodinida</taxon>
        <taxon>Philodinidae</taxon>
        <taxon>Rotaria</taxon>
    </lineage>
</organism>
<feature type="coiled-coil region" evidence="1">
    <location>
        <begin position="125"/>
        <end position="155"/>
    </location>
</feature>
<dbReference type="InterPro" id="IPR001810">
    <property type="entry name" value="F-box_dom"/>
</dbReference>
<proteinExistence type="predicted"/>
<feature type="domain" description="F-box" evidence="2">
    <location>
        <begin position="5"/>
        <end position="52"/>
    </location>
</feature>
<dbReference type="PROSITE" id="PS50181">
    <property type="entry name" value="FBOX"/>
    <property type="match status" value="1"/>
</dbReference>
<evidence type="ECO:0000313" key="4">
    <source>
        <dbReference type="Proteomes" id="UP000663864"/>
    </source>
</evidence>
<gene>
    <name evidence="3" type="ORF">ZHD862_LOCUS32942</name>
</gene>
<dbReference type="AlphaFoldDB" id="A0A815KRX8"/>
<comment type="caution">
    <text evidence="3">The sequence shown here is derived from an EMBL/GenBank/DDBJ whole genome shotgun (WGS) entry which is preliminary data.</text>
</comment>
<dbReference type="EMBL" id="CAJNOT010003721">
    <property type="protein sequence ID" value="CAF1397360.1"/>
    <property type="molecule type" value="Genomic_DNA"/>
</dbReference>
<sequence length="212" mass="24836">MERSCVQLEDLPDEILLIIFQNLYNCDVLYSFLGLNTRLDTILNDSIFTRNLTLIKPIHSSSYEFTDIILDRFCFEILPRINDKIERLNIESSFMERILLATNYPNLHTLGLYGFVAETGGEVFYEQLKLNAKTSQEIIEVLENSQQNLKHLQSEYFIHQMLIVVAIFMQKVQTITSKRLGKKIDIEKDKKNFIPAEIRIKIWFGLSIHEQD</sequence>
<evidence type="ECO:0000259" key="2">
    <source>
        <dbReference type="PROSITE" id="PS50181"/>
    </source>
</evidence>
<dbReference type="Proteomes" id="UP000663864">
    <property type="component" value="Unassembled WGS sequence"/>
</dbReference>
<keyword evidence="1" id="KW-0175">Coiled coil</keyword>
<evidence type="ECO:0000313" key="3">
    <source>
        <dbReference type="EMBL" id="CAF1397360.1"/>
    </source>
</evidence>
<name>A0A815KRX8_9BILA</name>